<organism evidence="1 2">
    <name type="scientific">Ponticoccus litoralis</name>
    <dbReference type="NCBI Taxonomy" id="422297"/>
    <lineage>
        <taxon>Bacteria</taxon>
        <taxon>Pseudomonadati</taxon>
        <taxon>Pseudomonadota</taxon>
        <taxon>Alphaproteobacteria</taxon>
        <taxon>Rhodobacterales</taxon>
        <taxon>Roseobacteraceae</taxon>
        <taxon>Ponticoccus</taxon>
    </lineage>
</organism>
<protein>
    <submittedName>
        <fullName evidence="1">Uncharacterized protein</fullName>
    </submittedName>
</protein>
<comment type="caution">
    <text evidence="1">The sequence shown here is derived from an EMBL/GenBank/DDBJ whole genome shotgun (WGS) entry which is preliminary data.</text>
</comment>
<name>A0AAW9SPF8_9RHOB</name>
<accession>A0AAW9SPF8</accession>
<sequence length="293" mass="32419">MTHGLQVYNKFGDNVFRDGRCLFVKEKGVCFQHSGSDRTVVGCWPNVSPTGSLASWYPLAHAFDKNDYLSGALNAYMNRHWHWASTGPEAGMYTPGHNAQLVPHSGATALSDVVFFEVPPNGFVYSTMFWYDKTPGAYGRIVSGICVPEMGPGSPLDPVRYFVASYQGLPAPTEDYGLVINSPEGGILYDSRYENTRVRDFFVVPPSDIEDVLENNAVKTYTPREPLTNPFVSTSLNWSGHRLAGNGWMNFIRFAWTGTAFQLSRVRHDIGSSSGAGFDIYRGFTVTVADPEI</sequence>
<evidence type="ECO:0000313" key="1">
    <source>
        <dbReference type="EMBL" id="MEN9062833.1"/>
    </source>
</evidence>
<reference evidence="1 2" key="1">
    <citation type="submission" date="2024-05" db="EMBL/GenBank/DDBJ databases">
        <title>Genome sequence of Ponticoccus litoralis KCCM 90028.</title>
        <authorList>
            <person name="Kim J.M."/>
            <person name="Lee J.K."/>
            <person name="Choi B.J."/>
            <person name="Bayburt H."/>
            <person name="Baek J.H."/>
            <person name="Jeon C.O."/>
        </authorList>
    </citation>
    <scope>NUCLEOTIDE SEQUENCE [LARGE SCALE GENOMIC DNA]</scope>
    <source>
        <strain evidence="1 2">KCCM 90028</strain>
    </source>
</reference>
<dbReference type="AlphaFoldDB" id="A0AAW9SPF8"/>
<dbReference type="EMBL" id="JBDNCH010000002">
    <property type="protein sequence ID" value="MEN9062833.1"/>
    <property type="molecule type" value="Genomic_DNA"/>
</dbReference>
<evidence type="ECO:0000313" key="2">
    <source>
        <dbReference type="Proteomes" id="UP001428774"/>
    </source>
</evidence>
<gene>
    <name evidence="1" type="ORF">ABFB10_19485</name>
</gene>
<proteinExistence type="predicted"/>
<dbReference type="Proteomes" id="UP001428774">
    <property type="component" value="Unassembled WGS sequence"/>
</dbReference>
<keyword evidence="2" id="KW-1185">Reference proteome</keyword>
<dbReference type="RefSeq" id="WP_347167760.1">
    <property type="nucleotide sequence ID" value="NZ_JBDNCH010000002.1"/>
</dbReference>